<evidence type="ECO:0000313" key="2">
    <source>
        <dbReference type="EMBL" id="BDD11610.1"/>
    </source>
</evidence>
<dbReference type="AlphaFoldDB" id="A0AAU9DGD7"/>
<feature type="signal peptide" evidence="1">
    <location>
        <begin position="1"/>
        <end position="25"/>
    </location>
</feature>
<feature type="chain" id="PRO_5043829595" description="Lipocalin-like domain-containing protein" evidence="1">
    <location>
        <begin position="26"/>
        <end position="161"/>
    </location>
</feature>
<dbReference type="EMBL" id="AP025315">
    <property type="protein sequence ID" value="BDD11610.1"/>
    <property type="molecule type" value="Genomic_DNA"/>
</dbReference>
<evidence type="ECO:0000313" key="3">
    <source>
        <dbReference type="Proteomes" id="UP001348817"/>
    </source>
</evidence>
<geneLocation type="plasmid" evidence="2 3">
    <name>pFA1</name>
</geneLocation>
<keyword evidence="3" id="KW-1185">Reference proteome</keyword>
<keyword evidence="2" id="KW-0614">Plasmid</keyword>
<evidence type="ECO:0008006" key="4">
    <source>
        <dbReference type="Google" id="ProtNLM"/>
    </source>
</evidence>
<name>A0AAU9DGD7_9BACT</name>
<dbReference type="KEGG" id="fax:FUAX_40420"/>
<proteinExistence type="predicted"/>
<gene>
    <name evidence="2" type="ORF">FUAX_40420</name>
</gene>
<dbReference type="RefSeq" id="WP_338394742.1">
    <property type="nucleotide sequence ID" value="NZ_AP025315.1"/>
</dbReference>
<keyword evidence="1" id="KW-0732">Signal</keyword>
<dbReference type="Proteomes" id="UP001348817">
    <property type="component" value="Plasmid pFA1"/>
</dbReference>
<sequence>MKKTFQYLLAVLVAGTLAWSCGSSGGDDPAPQEVTGKQLSKTPWTLQRGQVTVNGTDVTSHFSNMSVTMTYSASDGGGNITTQGDNGLFTGSTGWIYSNKTNANSIRLVGSQYINEAVQIDVTDTTFTMTFSAAGVPPIQLSRTAARTAGIDGTYFIKFKK</sequence>
<accession>A0AAU9DGD7</accession>
<reference evidence="2 3" key="1">
    <citation type="submission" date="2021-12" db="EMBL/GenBank/DDBJ databases">
        <title>Genome sequencing of bacteria with rrn-lacking chromosome and rrn-plasmid.</title>
        <authorList>
            <person name="Anda M."/>
            <person name="Iwasaki W."/>
        </authorList>
    </citation>
    <scope>NUCLEOTIDE SEQUENCE [LARGE SCALE GENOMIC DNA]</scope>
    <source>
        <strain evidence="2 3">DSM 100852</strain>
        <plasmid evidence="2 3">pFA1</plasmid>
    </source>
</reference>
<organism evidence="2 3">
    <name type="scientific">Fulvitalea axinellae</name>
    <dbReference type="NCBI Taxonomy" id="1182444"/>
    <lineage>
        <taxon>Bacteria</taxon>
        <taxon>Pseudomonadati</taxon>
        <taxon>Bacteroidota</taxon>
        <taxon>Cytophagia</taxon>
        <taxon>Cytophagales</taxon>
        <taxon>Persicobacteraceae</taxon>
        <taxon>Fulvitalea</taxon>
    </lineage>
</organism>
<protein>
    <recommendedName>
        <fullName evidence="4">Lipocalin-like domain-containing protein</fullName>
    </recommendedName>
</protein>
<evidence type="ECO:0000256" key="1">
    <source>
        <dbReference type="SAM" id="SignalP"/>
    </source>
</evidence>